<dbReference type="Proteomes" id="UP001289374">
    <property type="component" value="Unassembled WGS sequence"/>
</dbReference>
<dbReference type="PANTHER" id="PTHR33116:SF80">
    <property type="entry name" value="REVERSE TRANSCRIPTASE ZINC-BINDING DOMAIN-CONTAINING PROTEIN"/>
    <property type="match status" value="1"/>
</dbReference>
<dbReference type="InterPro" id="IPR005135">
    <property type="entry name" value="Endo/exonuclease/phosphatase"/>
</dbReference>
<comment type="caution">
    <text evidence="2">The sequence shown here is derived from an EMBL/GenBank/DDBJ whole genome shotgun (WGS) entry which is preliminary data.</text>
</comment>
<accession>A0AAE1W7L6</accession>
<protein>
    <submittedName>
        <fullName evidence="2">Retrovirus-related Pol polyprotein from type-2 retrotransposable element R2DM</fullName>
    </submittedName>
</protein>
<dbReference type="SUPFAM" id="SSF56672">
    <property type="entry name" value="DNA/RNA polymerases"/>
    <property type="match status" value="1"/>
</dbReference>
<name>A0AAE1W7L6_9LAMI</name>
<proteinExistence type="predicted"/>
<sequence>MWEKLLELGQPMNMPWLILGDFNCVKSPTEKQLGATPTWYELKDFADCCLSLGLNDAPTTGCYFTWYSNSDSNVVWCKLDRVLFNNEWLEAGLLCNAHFSPPGCLSDHSLGIVSILDPPTSQPKPFRFFNMWADHRDFMATVENGWNLNVEGTAQFCLCRKLKALKGHLKAFNNLHFSHISVRAKEADLALQDAQIQLESDPESATIWDSMRELKKKADFLVEAERHFYYQKAKLHFLKMGDRNTKFFHDMVKRNATKSSILAITKTDGTTITSAMEIGQEFVSYFTSLLGTKVPTLPVDNDVFNWGPKLSSELALELCSVVTPEEVKQAIFYISDNKAPGPDGYSACFFKRAWYIVGDQVCTAVLDFFKSGRLLRQLNHSIIALVPKLATALEHLTDRCQAAFVGGRSITDNIFLAQEMVRQYTRKRISPRCTINVDLRKAFDSVSWTFISQVLHGYSFPPIFIAWIMECVSTSSFSVALNGSLHGFFAGKKGLRQGDPMSPGLFLLYMEYFSRLIKRKTTDSDFNFHPKCEKLKITHLLFADDLMMFSRGDLPSVRILMECLQEFRDVSGLAVNTSKSSIFTAGIENNILCDILARTEFTRGEMLVRYLGIPLAAQRLSVRDYSALVDQIANSISRWAAKSLSFAGRLELIRSVIQGVECFLLQIFPLPAAVVEKIHWLCRNFLWNSKRAPVAWEDICHPKMKGSWHSAYTNLERGPPCPSFYGTSIARQTRFGYSGRLSISKDDQFGIGNRRRATHNSFNGLPKSATKSLPLLARPRRQSSTWPSGAAVRDLIRPKYMSTSGRNEQNSLVAWHSSTHVHTPQCGEMAHKRKDEVLRAEQSETYCFWLIKEKMRSSVQNKARLIALACTVYTLWRHCNEDIFEGKTPCPEGLSRIVTLRVIHFRSLERLERMNYVYNCQSLIHMTKLLRVANQLRVDDPSKLWLTTYNIYSQRPKAHSIKYRVENLSEILMHYDQNYKS</sequence>
<evidence type="ECO:0000313" key="3">
    <source>
        <dbReference type="Proteomes" id="UP001289374"/>
    </source>
</evidence>
<reference evidence="2" key="2">
    <citation type="journal article" date="2024" name="Plant">
        <title>Genomic evolution and insights into agronomic trait innovations of Sesamum species.</title>
        <authorList>
            <person name="Miao H."/>
            <person name="Wang L."/>
            <person name="Qu L."/>
            <person name="Liu H."/>
            <person name="Sun Y."/>
            <person name="Le M."/>
            <person name="Wang Q."/>
            <person name="Wei S."/>
            <person name="Zheng Y."/>
            <person name="Lin W."/>
            <person name="Duan Y."/>
            <person name="Cao H."/>
            <person name="Xiong S."/>
            <person name="Wang X."/>
            <person name="Wei L."/>
            <person name="Li C."/>
            <person name="Ma Q."/>
            <person name="Ju M."/>
            <person name="Zhao R."/>
            <person name="Li G."/>
            <person name="Mu C."/>
            <person name="Tian Q."/>
            <person name="Mei H."/>
            <person name="Zhang T."/>
            <person name="Gao T."/>
            <person name="Zhang H."/>
        </authorList>
    </citation>
    <scope>NUCLEOTIDE SEQUENCE</scope>
    <source>
        <tissue evidence="2">Leaf</tissue>
    </source>
</reference>
<reference evidence="2" key="1">
    <citation type="submission" date="2020-06" db="EMBL/GenBank/DDBJ databases">
        <authorList>
            <person name="Li T."/>
            <person name="Hu X."/>
            <person name="Zhang T."/>
            <person name="Song X."/>
            <person name="Zhang H."/>
            <person name="Dai N."/>
            <person name="Sheng W."/>
            <person name="Hou X."/>
            <person name="Wei L."/>
        </authorList>
    </citation>
    <scope>NUCLEOTIDE SEQUENCE</scope>
    <source>
        <strain evidence="2">K16</strain>
        <tissue evidence="2">Leaf</tissue>
    </source>
</reference>
<organism evidence="2 3">
    <name type="scientific">Sesamum angolense</name>
    <dbReference type="NCBI Taxonomy" id="2727404"/>
    <lineage>
        <taxon>Eukaryota</taxon>
        <taxon>Viridiplantae</taxon>
        <taxon>Streptophyta</taxon>
        <taxon>Embryophyta</taxon>
        <taxon>Tracheophyta</taxon>
        <taxon>Spermatophyta</taxon>
        <taxon>Magnoliopsida</taxon>
        <taxon>eudicotyledons</taxon>
        <taxon>Gunneridae</taxon>
        <taxon>Pentapetalae</taxon>
        <taxon>asterids</taxon>
        <taxon>lamiids</taxon>
        <taxon>Lamiales</taxon>
        <taxon>Pedaliaceae</taxon>
        <taxon>Sesamum</taxon>
    </lineage>
</organism>
<gene>
    <name evidence="2" type="ORF">Sango_2428800</name>
</gene>
<dbReference type="InterPro" id="IPR000477">
    <property type="entry name" value="RT_dom"/>
</dbReference>
<dbReference type="Pfam" id="PF03372">
    <property type="entry name" value="Exo_endo_phos"/>
    <property type="match status" value="1"/>
</dbReference>
<dbReference type="InterPro" id="IPR043502">
    <property type="entry name" value="DNA/RNA_pol_sf"/>
</dbReference>
<feature type="domain" description="Reverse transcriptase" evidence="1">
    <location>
        <begin position="367"/>
        <end position="615"/>
    </location>
</feature>
<dbReference type="EMBL" id="JACGWL010000014">
    <property type="protein sequence ID" value="KAK4388222.1"/>
    <property type="molecule type" value="Genomic_DNA"/>
</dbReference>
<dbReference type="Pfam" id="PF00078">
    <property type="entry name" value="RVT_1"/>
    <property type="match status" value="1"/>
</dbReference>
<dbReference type="SUPFAM" id="SSF56219">
    <property type="entry name" value="DNase I-like"/>
    <property type="match status" value="1"/>
</dbReference>
<evidence type="ECO:0000259" key="1">
    <source>
        <dbReference type="PROSITE" id="PS50878"/>
    </source>
</evidence>
<dbReference type="Gene3D" id="3.60.10.10">
    <property type="entry name" value="Endonuclease/exonuclease/phosphatase"/>
    <property type="match status" value="1"/>
</dbReference>
<keyword evidence="3" id="KW-1185">Reference proteome</keyword>
<dbReference type="CDD" id="cd01650">
    <property type="entry name" value="RT_nLTR_like"/>
    <property type="match status" value="1"/>
</dbReference>
<dbReference type="PANTHER" id="PTHR33116">
    <property type="entry name" value="REVERSE TRANSCRIPTASE ZINC-BINDING DOMAIN-CONTAINING PROTEIN-RELATED-RELATED"/>
    <property type="match status" value="1"/>
</dbReference>
<dbReference type="PROSITE" id="PS50878">
    <property type="entry name" value="RT_POL"/>
    <property type="match status" value="1"/>
</dbReference>
<evidence type="ECO:0000313" key="2">
    <source>
        <dbReference type="EMBL" id="KAK4388222.1"/>
    </source>
</evidence>
<dbReference type="AlphaFoldDB" id="A0AAE1W7L6"/>
<dbReference type="InterPro" id="IPR036691">
    <property type="entry name" value="Endo/exonu/phosph_ase_sf"/>
</dbReference>
<dbReference type="GO" id="GO:0003824">
    <property type="term" value="F:catalytic activity"/>
    <property type="evidence" value="ECO:0007669"/>
    <property type="project" value="InterPro"/>
</dbReference>